<feature type="domain" description="Transglycosylase SLT" evidence="1">
    <location>
        <begin position="38"/>
        <end position="341"/>
    </location>
</feature>
<evidence type="ECO:0000259" key="1">
    <source>
        <dbReference type="Pfam" id="PF13406"/>
    </source>
</evidence>
<dbReference type="InterPro" id="IPR043426">
    <property type="entry name" value="MltB-like"/>
</dbReference>
<dbReference type="InterPro" id="IPR031304">
    <property type="entry name" value="SLT_2"/>
</dbReference>
<dbReference type="Proteomes" id="UP000754644">
    <property type="component" value="Unassembled WGS sequence"/>
</dbReference>
<sequence length="348" mass="39082">MINGWIRRLRRDLWSHWRSALMIVLLTLPAVANSATTSFADWLADVKQQAMSQGVREVTIDQAFLGLEPDPRVLGFDKKQPEFVQTFEDYLRARVTSAKAEKARQYYQENRQALNLIAAKYHVDPQYLIAFWGLESHFGGYQGKYQVIRSLATLAYDPRRSQFFTGELLAALKVLDEGHVALEDFLGGWAGAMGQNQFMPSSFLNFAQDFDGDGKKNIWDNQLDVWASIAYYLQKNRWREGESWGMQVNISGPVDIDQLMPKTVAAGCRAQRDHTRALSLSEWGALGVTPLVVKPDDGQKFAMIKPEAGETVGYLVGPNFGSILRYNCANKYAVSIGLLADMIAADPE</sequence>
<dbReference type="Pfam" id="PF13406">
    <property type="entry name" value="SLT_2"/>
    <property type="match status" value="1"/>
</dbReference>
<evidence type="ECO:0000313" key="2">
    <source>
        <dbReference type="EMBL" id="NQV65237.1"/>
    </source>
</evidence>
<reference evidence="2" key="1">
    <citation type="submission" date="2020-05" db="EMBL/GenBank/DDBJ databases">
        <title>Sulfur intermediates as new biogeochemical hubs in an aquatic model microbial ecosystem.</title>
        <authorList>
            <person name="Vigneron A."/>
        </authorList>
    </citation>
    <scope>NUCLEOTIDE SEQUENCE</scope>
    <source>
        <strain evidence="2">Bin.250</strain>
    </source>
</reference>
<organism evidence="2 3">
    <name type="scientific">SAR86 cluster bacterium</name>
    <dbReference type="NCBI Taxonomy" id="2030880"/>
    <lineage>
        <taxon>Bacteria</taxon>
        <taxon>Pseudomonadati</taxon>
        <taxon>Pseudomonadota</taxon>
        <taxon>Gammaproteobacteria</taxon>
        <taxon>SAR86 cluster</taxon>
    </lineage>
</organism>
<dbReference type="Gene3D" id="1.10.530.10">
    <property type="match status" value="1"/>
</dbReference>
<dbReference type="GO" id="GO:0009253">
    <property type="term" value="P:peptidoglycan catabolic process"/>
    <property type="evidence" value="ECO:0007669"/>
    <property type="project" value="TreeGrafter"/>
</dbReference>
<dbReference type="GO" id="GO:0008933">
    <property type="term" value="F:peptidoglycan lytic transglycosylase activity"/>
    <property type="evidence" value="ECO:0007669"/>
    <property type="project" value="TreeGrafter"/>
</dbReference>
<accession>A0A973A9A1</accession>
<dbReference type="AlphaFoldDB" id="A0A973A9A1"/>
<dbReference type="InterPro" id="IPR011970">
    <property type="entry name" value="MltB_2"/>
</dbReference>
<dbReference type="InterPro" id="IPR023346">
    <property type="entry name" value="Lysozyme-like_dom_sf"/>
</dbReference>
<dbReference type="PANTHER" id="PTHR30163">
    <property type="entry name" value="MEMBRANE-BOUND LYTIC MUREIN TRANSGLYCOSYLASE B"/>
    <property type="match status" value="1"/>
</dbReference>
<proteinExistence type="predicted"/>
<comment type="caution">
    <text evidence="2">The sequence shown here is derived from an EMBL/GenBank/DDBJ whole genome shotgun (WGS) entry which is preliminary data.</text>
</comment>
<dbReference type="FunFam" id="1.10.8.350:FF:000001">
    <property type="entry name" value="Lytic murein transglycosylase B"/>
    <property type="match status" value="1"/>
</dbReference>
<dbReference type="EMBL" id="JABMOJ010000290">
    <property type="protein sequence ID" value="NQV65237.1"/>
    <property type="molecule type" value="Genomic_DNA"/>
</dbReference>
<name>A0A973A9A1_9GAMM</name>
<protein>
    <submittedName>
        <fullName evidence="2">Lytic murein transglycosylase</fullName>
    </submittedName>
</protein>
<gene>
    <name evidence="2" type="ORF">HQ497_07720</name>
</gene>
<dbReference type="SUPFAM" id="SSF53955">
    <property type="entry name" value="Lysozyme-like"/>
    <property type="match status" value="1"/>
</dbReference>
<evidence type="ECO:0000313" key="3">
    <source>
        <dbReference type="Proteomes" id="UP000754644"/>
    </source>
</evidence>
<dbReference type="NCBIfam" id="TIGR02283">
    <property type="entry name" value="MltB_2"/>
    <property type="match status" value="1"/>
</dbReference>
<dbReference type="Gene3D" id="1.10.8.350">
    <property type="entry name" value="Bacterial muramidase"/>
    <property type="match status" value="1"/>
</dbReference>
<dbReference type="PANTHER" id="PTHR30163:SF8">
    <property type="entry name" value="LYTIC MUREIN TRANSGLYCOSYLASE"/>
    <property type="match status" value="1"/>
</dbReference>